<dbReference type="PANTHER" id="PTHR43014">
    <property type="entry name" value="MERCURIC REDUCTASE"/>
    <property type="match status" value="1"/>
</dbReference>
<organism evidence="12 13">
    <name type="scientific">Occultella gossypii</name>
    <dbReference type="NCBI Taxonomy" id="2800820"/>
    <lineage>
        <taxon>Bacteria</taxon>
        <taxon>Bacillati</taxon>
        <taxon>Actinomycetota</taxon>
        <taxon>Actinomycetes</taxon>
        <taxon>Micrococcales</taxon>
        <taxon>Ruaniaceae</taxon>
        <taxon>Occultella</taxon>
    </lineage>
</organism>
<dbReference type="PROSITE" id="PS00076">
    <property type="entry name" value="PYRIDINE_REDOX_1"/>
    <property type="match status" value="1"/>
</dbReference>
<dbReference type="InterPro" id="IPR023753">
    <property type="entry name" value="FAD/NAD-binding_dom"/>
</dbReference>
<evidence type="ECO:0000256" key="9">
    <source>
        <dbReference type="RuleBase" id="RU003691"/>
    </source>
</evidence>
<keyword evidence="5" id="KW-0521">NADP</keyword>
<evidence type="ECO:0000259" key="11">
    <source>
        <dbReference type="Pfam" id="PF07992"/>
    </source>
</evidence>
<evidence type="ECO:0000313" key="13">
    <source>
        <dbReference type="Proteomes" id="UP000826651"/>
    </source>
</evidence>
<dbReference type="Proteomes" id="UP000826651">
    <property type="component" value="Unassembled WGS sequence"/>
</dbReference>
<gene>
    <name evidence="12" type="ORF">KCQ71_13115</name>
</gene>
<proteinExistence type="inferred from homology"/>
<dbReference type="InterPro" id="IPR001100">
    <property type="entry name" value="Pyr_nuc-diS_OxRdtase"/>
</dbReference>
<evidence type="ECO:0000256" key="2">
    <source>
        <dbReference type="ARBA" id="ARBA00007532"/>
    </source>
</evidence>
<dbReference type="InterPro" id="IPR036188">
    <property type="entry name" value="FAD/NAD-bd_sf"/>
</dbReference>
<dbReference type="PRINTS" id="PR00368">
    <property type="entry name" value="FADPNR"/>
</dbReference>
<dbReference type="Gene3D" id="3.30.390.30">
    <property type="match status" value="1"/>
</dbReference>
<reference evidence="12 13" key="1">
    <citation type="submission" date="2021-04" db="EMBL/GenBank/DDBJ databases">
        <title>Ruania sp. nov., isolated from sandy soil of mangrove forest.</title>
        <authorList>
            <person name="Ge X."/>
            <person name="Huang R."/>
            <person name="Liu W."/>
        </authorList>
    </citation>
    <scope>NUCLEOTIDE SEQUENCE [LARGE SCALE GENOMIC DNA]</scope>
    <source>
        <strain evidence="12 13">N2-46</strain>
    </source>
</reference>
<accession>A0ABS7S9U5</accession>
<dbReference type="InterPro" id="IPR016156">
    <property type="entry name" value="FAD/NAD-linked_Rdtase_dimer_sf"/>
</dbReference>
<dbReference type="InterPro" id="IPR004099">
    <property type="entry name" value="Pyr_nucl-diS_OxRdtase_dimer"/>
</dbReference>
<dbReference type="Gene3D" id="3.50.50.60">
    <property type="entry name" value="FAD/NAD(P)-binding domain"/>
    <property type="match status" value="2"/>
</dbReference>
<comment type="caution">
    <text evidence="12">The sequence shown here is derived from an EMBL/GenBank/DDBJ whole genome shotgun (WGS) entry which is preliminary data.</text>
</comment>
<keyword evidence="3 9" id="KW-0285">Flavoprotein</keyword>
<dbReference type="PRINTS" id="PR00411">
    <property type="entry name" value="PNDRDTASEI"/>
</dbReference>
<dbReference type="PANTHER" id="PTHR43014:SF4">
    <property type="entry name" value="PYRIDINE NUCLEOTIDE-DISULFIDE OXIDOREDUCTASE RCLA-RELATED"/>
    <property type="match status" value="1"/>
</dbReference>
<keyword evidence="6 9" id="KW-0560">Oxidoreductase</keyword>
<dbReference type="SUPFAM" id="SSF51905">
    <property type="entry name" value="FAD/NAD(P)-binding domain"/>
    <property type="match status" value="1"/>
</dbReference>
<keyword evidence="7" id="KW-1015">Disulfide bond</keyword>
<comment type="similarity">
    <text evidence="2 9">Belongs to the class-I pyridine nucleotide-disulfide oxidoreductase family.</text>
</comment>
<evidence type="ECO:0000256" key="4">
    <source>
        <dbReference type="ARBA" id="ARBA00022827"/>
    </source>
</evidence>
<dbReference type="RefSeq" id="WP_223406549.1">
    <property type="nucleotide sequence ID" value="NZ_JAGSHT010000012.1"/>
</dbReference>
<keyword evidence="13" id="KW-1185">Reference proteome</keyword>
<name>A0ABS7S9U5_9MICO</name>
<dbReference type="InterPro" id="IPR012999">
    <property type="entry name" value="Pyr_OxRdtase_I_AS"/>
</dbReference>
<evidence type="ECO:0000256" key="8">
    <source>
        <dbReference type="ARBA" id="ARBA00023284"/>
    </source>
</evidence>
<dbReference type="EMBL" id="JAGSHT010000012">
    <property type="protein sequence ID" value="MBZ2197100.1"/>
    <property type="molecule type" value="Genomic_DNA"/>
</dbReference>
<dbReference type="SUPFAM" id="SSF55424">
    <property type="entry name" value="FAD/NAD-linked reductases, dimerisation (C-terminal) domain"/>
    <property type="match status" value="1"/>
</dbReference>
<evidence type="ECO:0000256" key="7">
    <source>
        <dbReference type="ARBA" id="ARBA00023157"/>
    </source>
</evidence>
<keyword evidence="8 9" id="KW-0676">Redox-active center</keyword>
<protein>
    <submittedName>
        <fullName evidence="12">FAD-dependent oxidoreductase</fullName>
    </submittedName>
</protein>
<dbReference type="Pfam" id="PF02852">
    <property type="entry name" value="Pyr_redox_dim"/>
    <property type="match status" value="1"/>
</dbReference>
<evidence type="ECO:0000256" key="5">
    <source>
        <dbReference type="ARBA" id="ARBA00022857"/>
    </source>
</evidence>
<sequence length="493" mass="51670">MTAEPDLTADLLVIGWGKAGKTLAGALARQGRRVVIVEQSSRMYGGTCINIGCVPSKSLIHRAETRDPHTGPDDAYREAVASTATLTGAMRRKNFEMLDTLDSVTVITGQATFTGPDTIEIRPAAISEGSPVSAEEEPPADALARLTVRAETIVINTGARPALPGIDGLHGPGRSRAVVTSTELLSRPGRPRHLVVLGGGYVGVEFAAMHAGYGTPVTLIARGPSILAREEPDAVAAAVEILTEAGVTIVTDAQVTSVQDEEPDGGAGSPDSGGGWANVSYERAGLIETVRADVVLAALGRQPDTAVLDLSAAGVETDARGAVVVDDRLRTSVPHVYAVGDVNGGPQFTYVSLDDHRIVLDQLTGTGARSTADRRAVPSTVFMTPPLARVGLTRAEAEAAGHRVRVATRRVADMATVPRAKIVGEPRGLMIAVVDAETDLILGVTMLAHDAHETINTVALAMRHGITARQLRDEIYTHPSMTESLNDLFANLA</sequence>
<feature type="domain" description="Pyridine nucleotide-disulphide oxidoreductase dimerisation" evidence="10">
    <location>
        <begin position="377"/>
        <end position="487"/>
    </location>
</feature>
<comment type="cofactor">
    <cofactor evidence="1">
        <name>FAD</name>
        <dbReference type="ChEBI" id="CHEBI:57692"/>
    </cofactor>
</comment>
<evidence type="ECO:0000256" key="1">
    <source>
        <dbReference type="ARBA" id="ARBA00001974"/>
    </source>
</evidence>
<evidence type="ECO:0000313" key="12">
    <source>
        <dbReference type="EMBL" id="MBZ2197100.1"/>
    </source>
</evidence>
<evidence type="ECO:0000256" key="3">
    <source>
        <dbReference type="ARBA" id="ARBA00022630"/>
    </source>
</evidence>
<dbReference type="PIRSF" id="PIRSF000350">
    <property type="entry name" value="Mercury_reductase_MerA"/>
    <property type="match status" value="1"/>
</dbReference>
<feature type="domain" description="FAD/NAD(P)-binding" evidence="11">
    <location>
        <begin position="10"/>
        <end position="352"/>
    </location>
</feature>
<evidence type="ECO:0000256" key="6">
    <source>
        <dbReference type="ARBA" id="ARBA00023002"/>
    </source>
</evidence>
<evidence type="ECO:0000259" key="10">
    <source>
        <dbReference type="Pfam" id="PF02852"/>
    </source>
</evidence>
<dbReference type="Pfam" id="PF07992">
    <property type="entry name" value="Pyr_redox_2"/>
    <property type="match status" value="1"/>
</dbReference>
<keyword evidence="4 9" id="KW-0274">FAD</keyword>